<feature type="domain" description="Rieske-like [2Fe-2S]" evidence="3">
    <location>
        <begin position="9"/>
        <end position="116"/>
    </location>
</feature>
<dbReference type="InterPro" id="IPR017881">
    <property type="entry name" value="NirD"/>
</dbReference>
<reference evidence="4 5" key="1">
    <citation type="submission" date="2019-07" db="EMBL/GenBank/DDBJ databases">
        <title>Genomes of sea-ice associated Colwellia species.</title>
        <authorList>
            <person name="Bowman J.P."/>
        </authorList>
    </citation>
    <scope>NUCLEOTIDE SEQUENCE [LARGE SCALE GENOMIC DNA]</scope>
    <source>
        <strain evidence="4 5">ACAM 459</strain>
    </source>
</reference>
<keyword evidence="5" id="KW-1185">Reference proteome</keyword>
<dbReference type="Gene3D" id="2.102.10.10">
    <property type="entry name" value="Rieske [2Fe-2S] iron-sulphur domain"/>
    <property type="match status" value="1"/>
</dbReference>
<dbReference type="InterPro" id="IPR036922">
    <property type="entry name" value="Rieske_2Fe-2S_sf"/>
</dbReference>
<organism evidence="4 5">
    <name type="scientific">Colwellia demingiae</name>
    <dbReference type="NCBI Taxonomy" id="89401"/>
    <lineage>
        <taxon>Bacteria</taxon>
        <taxon>Pseudomonadati</taxon>
        <taxon>Pseudomonadota</taxon>
        <taxon>Gammaproteobacteria</taxon>
        <taxon>Alteromonadales</taxon>
        <taxon>Colwelliaceae</taxon>
        <taxon>Colwellia</taxon>
    </lineage>
</organism>
<comment type="caution">
    <text evidence="4">The sequence shown here is derived from an EMBL/GenBank/DDBJ whole genome shotgun (WGS) entry which is preliminary data.</text>
</comment>
<proteinExistence type="predicted"/>
<name>A0A5C6QPX3_9GAMM</name>
<dbReference type="GO" id="GO:0042128">
    <property type="term" value="P:nitrate assimilation"/>
    <property type="evidence" value="ECO:0007669"/>
    <property type="project" value="UniProtKB-KW"/>
</dbReference>
<dbReference type="SUPFAM" id="SSF50022">
    <property type="entry name" value="ISP domain"/>
    <property type="match status" value="1"/>
</dbReference>
<dbReference type="Proteomes" id="UP000321822">
    <property type="component" value="Unassembled WGS sequence"/>
</dbReference>
<dbReference type="AlphaFoldDB" id="A0A5C6QPX3"/>
<evidence type="ECO:0000256" key="1">
    <source>
        <dbReference type="ARBA" id="ARBA00023002"/>
    </source>
</evidence>
<dbReference type="GO" id="GO:0051537">
    <property type="term" value="F:2 iron, 2 sulfur cluster binding"/>
    <property type="evidence" value="ECO:0007669"/>
    <property type="project" value="InterPro"/>
</dbReference>
<dbReference type="PANTHER" id="PTHR40562">
    <property type="match status" value="1"/>
</dbReference>
<evidence type="ECO:0000313" key="5">
    <source>
        <dbReference type="Proteomes" id="UP000321822"/>
    </source>
</evidence>
<protein>
    <submittedName>
        <fullName evidence="4">Nitrite reductase small subunit NirD</fullName>
    </submittedName>
</protein>
<dbReference type="NCBIfam" id="TIGR02378">
    <property type="entry name" value="nirD_assim_sml"/>
    <property type="match status" value="1"/>
</dbReference>
<dbReference type="PROSITE" id="PS51300">
    <property type="entry name" value="NIRD"/>
    <property type="match status" value="1"/>
</dbReference>
<dbReference type="PANTHER" id="PTHR40562:SF1">
    <property type="entry name" value="NITRITE REDUCTASE (NADH) SMALL SUBUNIT"/>
    <property type="match status" value="1"/>
</dbReference>
<gene>
    <name evidence="4" type="primary">nirD</name>
    <name evidence="4" type="ORF">ESZ36_04980</name>
</gene>
<accession>A0A5C6QPX3</accession>
<dbReference type="Pfam" id="PF13806">
    <property type="entry name" value="Rieske_2"/>
    <property type="match status" value="1"/>
</dbReference>
<dbReference type="InterPro" id="IPR012748">
    <property type="entry name" value="Rieske-like_NirD"/>
</dbReference>
<dbReference type="CDD" id="cd03529">
    <property type="entry name" value="Rieske_NirD"/>
    <property type="match status" value="1"/>
</dbReference>
<evidence type="ECO:0000256" key="2">
    <source>
        <dbReference type="ARBA" id="ARBA00023063"/>
    </source>
</evidence>
<dbReference type="OrthoDB" id="516687at2"/>
<keyword evidence="1" id="KW-0560">Oxidoreductase</keyword>
<sequence>MTTTTNKAWRTICNASDLVKDSGISALIADATGEDEQIAIFHIPNSEEKIYAVGNYDPIGQANVLYRGLVGCIDDEPVVSSPLYKQHYSLKTGRCLQEEQTISVYDIRIENEQVQLFY</sequence>
<dbReference type="EMBL" id="VOLT01000002">
    <property type="protein sequence ID" value="TWX70994.1"/>
    <property type="molecule type" value="Genomic_DNA"/>
</dbReference>
<dbReference type="RefSeq" id="WP_146784351.1">
    <property type="nucleotide sequence ID" value="NZ_VOLT01000002.1"/>
</dbReference>
<evidence type="ECO:0000313" key="4">
    <source>
        <dbReference type="EMBL" id="TWX70994.1"/>
    </source>
</evidence>
<dbReference type="GO" id="GO:0008942">
    <property type="term" value="F:nitrite reductase [NAD(P)H] activity"/>
    <property type="evidence" value="ECO:0007669"/>
    <property type="project" value="InterPro"/>
</dbReference>
<evidence type="ECO:0000259" key="3">
    <source>
        <dbReference type="Pfam" id="PF13806"/>
    </source>
</evidence>
<keyword evidence="2" id="KW-0534">Nitrate assimilation</keyword>